<feature type="transmembrane region" description="Helical" evidence="1">
    <location>
        <begin position="226"/>
        <end position="245"/>
    </location>
</feature>
<evidence type="ECO:0008006" key="4">
    <source>
        <dbReference type="Google" id="ProtNLM"/>
    </source>
</evidence>
<feature type="transmembrane region" description="Helical" evidence="1">
    <location>
        <begin position="69"/>
        <end position="89"/>
    </location>
</feature>
<feature type="transmembrane region" description="Helical" evidence="1">
    <location>
        <begin position="189"/>
        <end position="214"/>
    </location>
</feature>
<evidence type="ECO:0000313" key="3">
    <source>
        <dbReference type="Proteomes" id="UP000216682"/>
    </source>
</evidence>
<sequence length="249" mass="28474">MGARGETMKFKKQNQHGAWAMVFMPLVIGMVAGGFHPAQLFYMAGWLMIFFMADHVLFFIKKRRKGEYGYLKAAALFFVLSAALFIYPLMVDYRIFFFFLMMLPFGAVNVYFASIRNERNIFNDISAITIFALAGGGIAFLNLHVLSWPVIFVSIISILFFTSTALFVKTMIREKKNPKYRIASYAYHGIVFIIMLSAHWILALAFLLSLVRAVALYGRGWKMKQIGILEIVHAVWMTTLVSVHITNFM</sequence>
<keyword evidence="1" id="KW-1133">Transmembrane helix</keyword>
<accession>A0A265E980</accession>
<keyword evidence="1" id="KW-0812">Transmembrane</keyword>
<protein>
    <recommendedName>
        <fullName evidence="4">YwiC-like protein</fullName>
    </recommendedName>
</protein>
<dbReference type="AlphaFoldDB" id="A0A265E980"/>
<evidence type="ECO:0000256" key="1">
    <source>
        <dbReference type="SAM" id="Phobius"/>
    </source>
</evidence>
<reference evidence="2 3" key="1">
    <citation type="submission" date="2017-07" db="EMBL/GenBank/DDBJ databases">
        <title>Shotgun whole genome sequences of three halophilic bacterial isolates.</title>
        <authorList>
            <person name="Pozzo T."/>
            <person name="Higdon S.M."/>
            <person name="Quillaguaman J."/>
        </authorList>
    </citation>
    <scope>NUCLEOTIDE SEQUENCE [LARGE SCALE GENOMIC DNA]</scope>
    <source>
        <strain evidence="2 3">BU-1</strain>
    </source>
</reference>
<dbReference type="Proteomes" id="UP000216682">
    <property type="component" value="Unassembled WGS sequence"/>
</dbReference>
<keyword evidence="1" id="KW-0472">Membrane</keyword>
<comment type="caution">
    <text evidence="2">The sequence shown here is derived from an EMBL/GenBank/DDBJ whole genome shotgun (WGS) entry which is preliminary data.</text>
</comment>
<evidence type="ECO:0000313" key="2">
    <source>
        <dbReference type="EMBL" id="OZT78149.1"/>
    </source>
</evidence>
<feature type="transmembrane region" description="Helical" evidence="1">
    <location>
        <begin position="146"/>
        <end position="168"/>
    </location>
</feature>
<feature type="transmembrane region" description="Helical" evidence="1">
    <location>
        <begin position="41"/>
        <end position="60"/>
    </location>
</feature>
<feature type="transmembrane region" description="Helical" evidence="1">
    <location>
        <begin position="18"/>
        <end position="35"/>
    </location>
</feature>
<organism evidence="2 3">
    <name type="scientific">Salinicoccus roseus</name>
    <dbReference type="NCBI Taxonomy" id="45670"/>
    <lineage>
        <taxon>Bacteria</taxon>
        <taxon>Bacillati</taxon>
        <taxon>Bacillota</taxon>
        <taxon>Bacilli</taxon>
        <taxon>Bacillales</taxon>
        <taxon>Staphylococcaceae</taxon>
        <taxon>Salinicoccus</taxon>
    </lineage>
</organism>
<feature type="transmembrane region" description="Helical" evidence="1">
    <location>
        <begin position="121"/>
        <end position="140"/>
    </location>
</feature>
<name>A0A265E980_9STAP</name>
<gene>
    <name evidence="2" type="ORF">CFN03_02375</name>
</gene>
<feature type="transmembrane region" description="Helical" evidence="1">
    <location>
        <begin position="95"/>
        <end position="114"/>
    </location>
</feature>
<dbReference type="InterPro" id="IPR025576">
    <property type="entry name" value="YwiC"/>
</dbReference>
<dbReference type="Pfam" id="PF14256">
    <property type="entry name" value="YwiC"/>
    <property type="match status" value="1"/>
</dbReference>
<proteinExistence type="predicted"/>
<dbReference type="EMBL" id="NPEZ01000001">
    <property type="protein sequence ID" value="OZT78149.1"/>
    <property type="molecule type" value="Genomic_DNA"/>
</dbReference>